<feature type="region of interest" description="Disordered" evidence="6">
    <location>
        <begin position="1134"/>
        <end position="1161"/>
    </location>
</feature>
<dbReference type="SMART" id="SM00332">
    <property type="entry name" value="PP2Cc"/>
    <property type="match status" value="1"/>
</dbReference>
<dbReference type="PROSITE" id="PS51746">
    <property type="entry name" value="PPM_2"/>
    <property type="match status" value="1"/>
</dbReference>
<dbReference type="Gene3D" id="3.60.40.10">
    <property type="entry name" value="PPM-type phosphatase domain"/>
    <property type="match status" value="1"/>
</dbReference>
<keyword evidence="9" id="KW-1185">Reference proteome</keyword>
<evidence type="ECO:0000256" key="2">
    <source>
        <dbReference type="ARBA" id="ARBA00001946"/>
    </source>
</evidence>
<evidence type="ECO:0000313" key="9">
    <source>
        <dbReference type="Proteomes" id="UP000674143"/>
    </source>
</evidence>
<dbReference type="EMBL" id="JAFHLR010000006">
    <property type="protein sequence ID" value="KAG5487307.1"/>
    <property type="molecule type" value="Genomic_DNA"/>
</dbReference>
<dbReference type="InterPro" id="IPR036457">
    <property type="entry name" value="PPM-type-like_dom_sf"/>
</dbReference>
<feature type="region of interest" description="Disordered" evidence="6">
    <location>
        <begin position="918"/>
        <end position="955"/>
    </location>
</feature>
<feature type="compositionally biased region" description="Basic and acidic residues" evidence="6">
    <location>
        <begin position="1353"/>
        <end position="1362"/>
    </location>
</feature>
<keyword evidence="5" id="KW-0464">Manganese</keyword>
<feature type="compositionally biased region" description="Low complexity" evidence="6">
    <location>
        <begin position="451"/>
        <end position="469"/>
    </location>
</feature>
<dbReference type="CDD" id="cd00143">
    <property type="entry name" value="PP2Cc"/>
    <property type="match status" value="1"/>
</dbReference>
<dbReference type="RefSeq" id="XP_067065804.1">
    <property type="nucleotide sequence ID" value="XM_067209674.1"/>
</dbReference>
<evidence type="ECO:0000313" key="8">
    <source>
        <dbReference type="EMBL" id="KAG5487307.1"/>
    </source>
</evidence>
<comment type="caution">
    <text evidence="8">The sequence shown here is derived from an EMBL/GenBank/DDBJ whole genome shotgun (WGS) entry which is preliminary data.</text>
</comment>
<evidence type="ECO:0000256" key="5">
    <source>
        <dbReference type="ARBA" id="ARBA00023211"/>
    </source>
</evidence>
<feature type="region of interest" description="Disordered" evidence="6">
    <location>
        <begin position="1559"/>
        <end position="1578"/>
    </location>
</feature>
<dbReference type="KEGG" id="loi:92363608"/>
<feature type="region of interest" description="Disordered" evidence="6">
    <location>
        <begin position="1216"/>
        <end position="1247"/>
    </location>
</feature>
<feature type="region of interest" description="Disordered" evidence="6">
    <location>
        <begin position="339"/>
        <end position="364"/>
    </location>
</feature>
<feature type="region of interest" description="Disordered" evidence="6">
    <location>
        <begin position="1520"/>
        <end position="1540"/>
    </location>
</feature>
<protein>
    <recommendedName>
        <fullName evidence="4">protein-serine/threonine phosphatase</fullName>
        <ecNumber evidence="4">3.1.3.16</ecNumber>
    </recommendedName>
</protein>
<evidence type="ECO:0000256" key="1">
    <source>
        <dbReference type="ARBA" id="ARBA00001936"/>
    </source>
</evidence>
<dbReference type="InterPro" id="IPR015655">
    <property type="entry name" value="PP2C"/>
</dbReference>
<feature type="compositionally biased region" description="Basic and acidic residues" evidence="6">
    <location>
        <begin position="502"/>
        <end position="514"/>
    </location>
</feature>
<feature type="region of interest" description="Disordered" evidence="6">
    <location>
        <begin position="1327"/>
        <end position="1364"/>
    </location>
</feature>
<evidence type="ECO:0000256" key="3">
    <source>
        <dbReference type="ARBA" id="ARBA00006702"/>
    </source>
</evidence>
<evidence type="ECO:0000256" key="4">
    <source>
        <dbReference type="ARBA" id="ARBA00013081"/>
    </source>
</evidence>
<feature type="region of interest" description="Disordered" evidence="6">
    <location>
        <begin position="93"/>
        <end position="125"/>
    </location>
</feature>
<dbReference type="Pfam" id="PF00481">
    <property type="entry name" value="PP2C"/>
    <property type="match status" value="2"/>
</dbReference>
<dbReference type="SUPFAM" id="SSF81606">
    <property type="entry name" value="PP2C-like"/>
    <property type="match status" value="2"/>
</dbReference>
<feature type="compositionally biased region" description="Pro residues" evidence="6">
    <location>
        <begin position="1593"/>
        <end position="1608"/>
    </location>
</feature>
<feature type="compositionally biased region" description="Low complexity" evidence="6">
    <location>
        <begin position="918"/>
        <end position="929"/>
    </location>
</feature>
<comment type="similarity">
    <text evidence="3">Belongs to the PP2C family.</text>
</comment>
<evidence type="ECO:0000259" key="7">
    <source>
        <dbReference type="PROSITE" id="PS51746"/>
    </source>
</evidence>
<feature type="region of interest" description="Disordered" evidence="6">
    <location>
        <begin position="438"/>
        <end position="528"/>
    </location>
</feature>
<gene>
    <name evidence="8" type="ORF">LSCM4_07797</name>
</gene>
<accession>A0A836HJE1</accession>
<feature type="region of interest" description="Disordered" evidence="6">
    <location>
        <begin position="762"/>
        <end position="789"/>
    </location>
</feature>
<feature type="region of interest" description="Disordered" evidence="6">
    <location>
        <begin position="1585"/>
        <end position="1608"/>
    </location>
</feature>
<name>A0A836HJE1_9TRYP</name>
<comment type="cofactor">
    <cofactor evidence="1">
        <name>Mn(2+)</name>
        <dbReference type="ChEBI" id="CHEBI:29035"/>
    </cofactor>
</comment>
<dbReference type="PANTHER" id="PTHR13832">
    <property type="entry name" value="PROTEIN PHOSPHATASE 2C"/>
    <property type="match status" value="1"/>
</dbReference>
<feature type="compositionally biased region" description="Low complexity" evidence="6">
    <location>
        <begin position="1338"/>
        <end position="1351"/>
    </location>
</feature>
<comment type="cofactor">
    <cofactor evidence="2">
        <name>Mg(2+)</name>
        <dbReference type="ChEBI" id="CHEBI:18420"/>
    </cofactor>
</comment>
<proteinExistence type="inferred from homology"/>
<dbReference type="PANTHER" id="PTHR13832:SF565">
    <property type="entry name" value="AT28366P-RELATED"/>
    <property type="match status" value="1"/>
</dbReference>
<evidence type="ECO:0000256" key="6">
    <source>
        <dbReference type="SAM" id="MobiDB-lite"/>
    </source>
</evidence>
<reference evidence="9" key="1">
    <citation type="journal article" date="2021" name="Microbiol. Resour. Announc.">
        <title>LGAAP: Leishmaniinae Genome Assembly and Annotation Pipeline.</title>
        <authorList>
            <person name="Almutairi H."/>
            <person name="Urbaniak M.D."/>
            <person name="Bates M.D."/>
            <person name="Jariyapan N."/>
            <person name="Kwakye-Nuako G."/>
            <person name="Thomaz-Soccol V."/>
            <person name="Al-Salem W.S."/>
            <person name="Dillon R.J."/>
            <person name="Bates P.A."/>
            <person name="Gatherer D."/>
        </authorList>
    </citation>
    <scope>NUCLEOTIDE SEQUENCE [LARGE SCALE GENOMIC DNA]</scope>
</reference>
<sequence>MERPLISSIPPLVAAPAARAAAGREEAVATPAASAVSAPAATRAAHRLLSRRFRSAARGSSAAPPTPWKAPSAVIVEDTSSLTASSTVTATRCASRDTTHGGGTHRRSWCRSRSPPPVQTTSASATTFSTHSFLVTPRQQAGLIMSEVAASTPYTGENCSDVACLCQDEEASRDRRPSYRCIDPFSSSLSFSGSTSGTTEAHIHESERHSLPVMEAELVSVDGTGVACAISPENAAAAPLSVLGSLSSNAEPSTCFAGAPLSVKPAAVAVMALEGRDARAASPTAVHADTITATDACRSIVSSSALSHSEGFQLLDEGACDVLCRRTNLEEVCGRPDTADDISLLEHPNGASPARDSLDAVSTGDVAPPMPDTATFAHVEESTPFTPAPDAPLVDALSAIDSPKCGDFSRDVEGLDAGEHTQMPILCALSLPRGLVGGAAAPRTRRSGLWRPEVVSSRSRSTTETAPASSRRKVQDIDSDDGGAPSLVLHRVVAPRLSPRSMRLEGRSNAKDGPPDASAYSTPLLPLTGSRSSGSGVLLSMQLPAEPPGMGLTTPTEVAAAALPAAALEPATVRSRSATSRTPLLDSFRVVLSPCPSNIAPCFTLVPCPATSRVSSPVPTSEKTVQQRWRYQVRARTGAGVGGGSGTSPYAAAAHSLDPAGVRASSCQRPPHCPHAVGSSRDAVCVTPLPDWEPPLLPRSGGGDDAHVPAVPLSLSASSLRTAVSLPELMLGVVRGHVSSPQHDVPEDGRCVDVASERADTSLAGTGGEGLVSTCSTPPPPTRARPRPSPLLISQRAPVCASFCRRENPCMWNAVPAIAQGMLQTSPRLSHVSPLSGTSKTSVPPSWAPSLCTSPLAVVTVGCPRSKGEAGPTCRWGTRLHDSATYDAAPADGDSLVHFGVEPELCGLQRAPTVFSPPSSLGSALPASAEATVRAHQQPAPSTPHVDSESGGAGGNGAGSSCVYASSALLLVPPPPLVALSADRFSLSLTSPLADITAPPTAATGTAAPRATASVHYSLPLPCPSPVPCVREPGASLPATLAASVEEGDTQAGVSAALDPANGINTAAAESASSRLPASLLAASTATQFQCAFSSLRGRRSRQEDSVMIVAELPVRMCSDPTAVPTAAEAYAARDLSGEPSSASARHGADAAGEDGGPAETAVAMPHITNEQGEVVFSCFGVFDGHCGDTVASLASQFFPEHFEHALQAHQSQWERDRRESLGASCGTDGSVEGPVAEQQHRHRETAPAEAAEFQRVVSAAVVQALVHLDLTLYDVLHGATQGHSAQCRDAGSTATVAALFRSRSTGASDDTGVGAVVGSCTNGTLRSGTGDGRMPCSSGGSAATRTSAPSDKPWEPEERAKAVAPLTRPVRTEGTYRLCIANLGDSRAIIGNLHTGELLLSTTDHRVSAYPSEAARILAAGGVVEFGRVDGTLDVTRGLGDYRYKVAPAQWWTSAPAALATSASTSVSPASLAASSGVATATTAAWSSQVAGVSGRVPPASIPRLGSASNVNSAARALRWPSISSTRPPSPMRDSADGGGAAMDDCFSFRHAQCAGNGAQPAFAPHSPEPSPSGAAERWVDADTAPAQQPQPALPFNPPSPISSPSPLSPCCPLASASTVTLVGNAVSNIADVYEWEVGRGEVLIMASDGVWDRMASEEVLDFVRHELATARWQPKAAAAEMAFCDGTQSNAVSCAAMEARTSLSVDSAHAEASSATKESWLSLGEALECNPLRHPSPCQARKSMSACHYAAALLCTPSGNGAVARGQDEDADCSLAGTTGDSPRFFAVQAAARRLAEHVVDSLSSSDNATVVIVVFD</sequence>
<dbReference type="GO" id="GO:0004722">
    <property type="term" value="F:protein serine/threonine phosphatase activity"/>
    <property type="evidence" value="ECO:0007669"/>
    <property type="project" value="UniProtKB-EC"/>
</dbReference>
<organism evidence="8 9">
    <name type="scientific">Leishmania orientalis</name>
    <dbReference type="NCBI Taxonomy" id="2249476"/>
    <lineage>
        <taxon>Eukaryota</taxon>
        <taxon>Discoba</taxon>
        <taxon>Euglenozoa</taxon>
        <taxon>Kinetoplastea</taxon>
        <taxon>Metakinetoplastina</taxon>
        <taxon>Trypanosomatida</taxon>
        <taxon>Trypanosomatidae</taxon>
        <taxon>Leishmaniinae</taxon>
        <taxon>Leishmania</taxon>
    </lineage>
</organism>
<dbReference type="EC" id="3.1.3.16" evidence="4"/>
<reference evidence="9" key="2">
    <citation type="journal article" date="2021" name="Sci. Data">
        <title>Chromosome-scale genome sequencing, assembly and annotation of six genomes from subfamily Leishmaniinae.</title>
        <authorList>
            <person name="Almutairi H."/>
            <person name="Urbaniak M.D."/>
            <person name="Bates M.D."/>
            <person name="Jariyapan N."/>
            <person name="Kwakye-Nuako G."/>
            <person name="Thomaz Soccol V."/>
            <person name="Al-Salem W.S."/>
            <person name="Dillon R.J."/>
            <person name="Bates P.A."/>
            <person name="Gatherer D."/>
        </authorList>
    </citation>
    <scope>NUCLEOTIDE SEQUENCE [LARGE SCALE GENOMIC DNA]</scope>
</reference>
<dbReference type="Proteomes" id="UP000674143">
    <property type="component" value="Unassembled WGS sequence"/>
</dbReference>
<feature type="domain" description="PPM-type phosphatase" evidence="7">
    <location>
        <begin position="1155"/>
        <end position="1818"/>
    </location>
</feature>
<dbReference type="InterPro" id="IPR001932">
    <property type="entry name" value="PPM-type_phosphatase-like_dom"/>
</dbReference>
<feature type="compositionally biased region" description="Pro residues" evidence="6">
    <location>
        <begin position="777"/>
        <end position="789"/>
    </location>
</feature>
<dbReference type="GeneID" id="92363608"/>